<feature type="domain" description="HTH araC/xylS-type" evidence="4">
    <location>
        <begin position="1"/>
        <end position="38"/>
    </location>
</feature>
<dbReference type="GO" id="GO:0003700">
    <property type="term" value="F:DNA-binding transcription factor activity"/>
    <property type="evidence" value="ECO:0007669"/>
    <property type="project" value="InterPro"/>
</dbReference>
<reference evidence="5 6" key="1">
    <citation type="journal article" date="2014" name="Genome Announc.">
        <title>Draft Genome Sequences of Two Vibrionaceae Species, Vibrio ponticus C121 and Photobacterium aphoticum C119, Isolated as Coral Reef Microbiota.</title>
        <authorList>
            <person name="Al-saari N."/>
            <person name="Meirelles P.M."/>
            <person name="Mino S."/>
            <person name="Suda W."/>
            <person name="Oshima K."/>
            <person name="Hattori M."/>
            <person name="Ohkuma M."/>
            <person name="Thompson F.L."/>
            <person name="Gomez-Gil B."/>
            <person name="Sawabe T."/>
            <person name="Sawabe T."/>
        </authorList>
    </citation>
    <scope>NUCLEOTIDE SEQUENCE [LARGE SCALE GENOMIC DNA]</scope>
    <source>
        <strain evidence="5 6">JCM 19237</strain>
    </source>
</reference>
<evidence type="ECO:0000256" key="2">
    <source>
        <dbReference type="ARBA" id="ARBA00023125"/>
    </source>
</evidence>
<gene>
    <name evidence="5" type="ORF">JCM19237_6010</name>
</gene>
<keyword evidence="2" id="KW-0238">DNA-binding</keyword>
<dbReference type="SUPFAM" id="SSF46689">
    <property type="entry name" value="Homeodomain-like"/>
    <property type="match status" value="1"/>
</dbReference>
<dbReference type="Pfam" id="PF12833">
    <property type="entry name" value="HTH_18"/>
    <property type="match status" value="1"/>
</dbReference>
<keyword evidence="3" id="KW-0804">Transcription</keyword>
<dbReference type="GO" id="GO:0043565">
    <property type="term" value="F:sequence-specific DNA binding"/>
    <property type="evidence" value="ECO:0007669"/>
    <property type="project" value="InterPro"/>
</dbReference>
<evidence type="ECO:0000313" key="5">
    <source>
        <dbReference type="EMBL" id="GAL03117.1"/>
    </source>
</evidence>
<evidence type="ECO:0000313" key="6">
    <source>
        <dbReference type="Proteomes" id="UP000029227"/>
    </source>
</evidence>
<sequence>MGMSVQDVAEQVGYKDAYHFSTRFQKHFAITPTQYRRMVKAKTYKP</sequence>
<dbReference type="AlphaFoldDB" id="A0A090R649"/>
<name>A0A090R649_9GAMM</name>
<accession>A0A090R649</accession>
<dbReference type="STRING" id="754436.JCM19237_6010"/>
<dbReference type="Gene3D" id="1.10.10.60">
    <property type="entry name" value="Homeodomain-like"/>
    <property type="match status" value="1"/>
</dbReference>
<dbReference type="EMBL" id="BBMN01000001">
    <property type="protein sequence ID" value="GAL03117.1"/>
    <property type="molecule type" value="Genomic_DNA"/>
</dbReference>
<protein>
    <submittedName>
        <fullName evidence="5">Transcriptional regulator AraC family</fullName>
    </submittedName>
</protein>
<evidence type="ECO:0000256" key="3">
    <source>
        <dbReference type="ARBA" id="ARBA00023163"/>
    </source>
</evidence>
<evidence type="ECO:0000259" key="4">
    <source>
        <dbReference type="PROSITE" id="PS01124"/>
    </source>
</evidence>
<organism evidence="5 6">
    <name type="scientific">Photobacterium aphoticum</name>
    <dbReference type="NCBI Taxonomy" id="754436"/>
    <lineage>
        <taxon>Bacteria</taxon>
        <taxon>Pseudomonadati</taxon>
        <taxon>Pseudomonadota</taxon>
        <taxon>Gammaproteobacteria</taxon>
        <taxon>Vibrionales</taxon>
        <taxon>Vibrionaceae</taxon>
        <taxon>Photobacterium</taxon>
    </lineage>
</organism>
<keyword evidence="1" id="KW-0805">Transcription regulation</keyword>
<dbReference type="Proteomes" id="UP000029227">
    <property type="component" value="Unassembled WGS sequence"/>
</dbReference>
<dbReference type="eggNOG" id="COG4977">
    <property type="taxonomic scope" value="Bacteria"/>
</dbReference>
<dbReference type="InterPro" id="IPR009057">
    <property type="entry name" value="Homeodomain-like_sf"/>
</dbReference>
<evidence type="ECO:0000256" key="1">
    <source>
        <dbReference type="ARBA" id="ARBA00023015"/>
    </source>
</evidence>
<dbReference type="InterPro" id="IPR020449">
    <property type="entry name" value="Tscrpt_reg_AraC-type_HTH"/>
</dbReference>
<comment type="caution">
    <text evidence="5">The sequence shown here is derived from an EMBL/GenBank/DDBJ whole genome shotgun (WGS) entry which is preliminary data.</text>
</comment>
<dbReference type="InterPro" id="IPR018060">
    <property type="entry name" value="HTH_AraC"/>
</dbReference>
<dbReference type="PROSITE" id="PS01124">
    <property type="entry name" value="HTH_ARAC_FAMILY_2"/>
    <property type="match status" value="1"/>
</dbReference>
<dbReference type="PRINTS" id="PR00032">
    <property type="entry name" value="HTHARAC"/>
</dbReference>
<proteinExistence type="predicted"/>